<dbReference type="Pfam" id="PF17231">
    <property type="entry name" value="DUF5305"/>
    <property type="match status" value="1"/>
</dbReference>
<dbReference type="EMBL" id="FOOX01000010">
    <property type="protein sequence ID" value="SFG82442.1"/>
    <property type="molecule type" value="Genomic_DNA"/>
</dbReference>
<dbReference type="InterPro" id="IPR035185">
    <property type="entry name" value="DUF5305"/>
</dbReference>
<keyword evidence="2" id="KW-1133">Transmembrane helix</keyword>
<evidence type="ECO:0000313" key="3">
    <source>
        <dbReference type="EMBL" id="SFG82442.1"/>
    </source>
</evidence>
<keyword evidence="4" id="KW-1185">Reference proteome</keyword>
<name>A0A1I2UZL0_9FIRM</name>
<dbReference type="STRING" id="341036.SAMN05660649_02815"/>
<dbReference type="RefSeq" id="WP_092472019.1">
    <property type="nucleotide sequence ID" value="NZ_FOOX01000010.1"/>
</dbReference>
<feature type="transmembrane region" description="Helical" evidence="2">
    <location>
        <begin position="225"/>
        <end position="248"/>
    </location>
</feature>
<dbReference type="Proteomes" id="UP000199337">
    <property type="component" value="Unassembled WGS sequence"/>
</dbReference>
<keyword evidence="2" id="KW-0812">Transmembrane</keyword>
<evidence type="ECO:0000256" key="1">
    <source>
        <dbReference type="SAM" id="MobiDB-lite"/>
    </source>
</evidence>
<keyword evidence="2" id="KW-0472">Membrane</keyword>
<reference evidence="4" key="1">
    <citation type="submission" date="2016-10" db="EMBL/GenBank/DDBJ databases">
        <authorList>
            <person name="Varghese N."/>
            <person name="Submissions S."/>
        </authorList>
    </citation>
    <scope>NUCLEOTIDE SEQUENCE [LARGE SCALE GENOMIC DNA]</scope>
    <source>
        <strain evidence="4">DSM 17038</strain>
    </source>
</reference>
<gene>
    <name evidence="3" type="ORF">SAMN05660649_02815</name>
</gene>
<organism evidence="3 4">
    <name type="scientific">Desulfotruncus arcticus DSM 17038</name>
    <dbReference type="NCBI Taxonomy" id="1121424"/>
    <lineage>
        <taxon>Bacteria</taxon>
        <taxon>Bacillati</taxon>
        <taxon>Bacillota</taxon>
        <taxon>Clostridia</taxon>
        <taxon>Eubacteriales</taxon>
        <taxon>Desulfallaceae</taxon>
        <taxon>Desulfotruncus</taxon>
    </lineage>
</organism>
<dbReference type="OrthoDB" id="2839789at2"/>
<evidence type="ECO:0000313" key="4">
    <source>
        <dbReference type="Proteomes" id="UP000199337"/>
    </source>
</evidence>
<dbReference type="AlphaFoldDB" id="A0A1I2UZL0"/>
<sequence>MLIAVLFLILTAYSLITPAEVKKEVINQTLEQRVTFSHSVIPQRSILYPEPEPLTNQAGKYFIKIIDEFKVGIKADIVSNPKVPVEGTSTVDLKLRAREDDVDLWSRDYILSPEAKFEGTGTFPVIDDAFIVPLPAIQEFIKQVEEETGIRPRNGYLLDITPVIKTKATNKEITNDFNPSLSFSLSQNRIISQSKLQQENIVSLADTKVIPGYINILVCRVPVVYARYIFGGLTLLGLGAAVWLFGLYRRNKPFESEALTINRRYRSRIITAQNSLLNSELSVIHLQSFKELLKLADERDKSIISICEDGNNTCRYCVPDGKTLYCYLASNEAPERSDAPPRSSMNERVISETGSTV</sequence>
<proteinExistence type="predicted"/>
<feature type="region of interest" description="Disordered" evidence="1">
    <location>
        <begin position="333"/>
        <end position="357"/>
    </location>
</feature>
<protein>
    <submittedName>
        <fullName evidence="3">Uncharacterized protein</fullName>
    </submittedName>
</protein>
<evidence type="ECO:0000256" key="2">
    <source>
        <dbReference type="SAM" id="Phobius"/>
    </source>
</evidence>
<accession>A0A1I2UZL0</accession>